<evidence type="ECO:0000256" key="5">
    <source>
        <dbReference type="ARBA" id="ARBA00022741"/>
    </source>
</evidence>
<evidence type="ECO:0000313" key="15">
    <source>
        <dbReference type="Proteomes" id="UP000326939"/>
    </source>
</evidence>
<evidence type="ECO:0000256" key="2">
    <source>
        <dbReference type="ARBA" id="ARBA00012513"/>
    </source>
</evidence>
<evidence type="ECO:0000259" key="13">
    <source>
        <dbReference type="PROSITE" id="PS50011"/>
    </source>
</evidence>
<keyword evidence="5 10" id="KW-0547">Nucleotide-binding</keyword>
<evidence type="ECO:0000256" key="4">
    <source>
        <dbReference type="ARBA" id="ARBA00022679"/>
    </source>
</evidence>
<evidence type="ECO:0000256" key="11">
    <source>
        <dbReference type="RuleBase" id="RU000304"/>
    </source>
</evidence>
<evidence type="ECO:0000256" key="9">
    <source>
        <dbReference type="ARBA" id="ARBA00048679"/>
    </source>
</evidence>
<proteinExistence type="inferred from homology"/>
<dbReference type="EC" id="2.7.11.1" evidence="2"/>
<evidence type="ECO:0000256" key="7">
    <source>
        <dbReference type="ARBA" id="ARBA00022840"/>
    </source>
</evidence>
<dbReference type="InterPro" id="IPR050591">
    <property type="entry name" value="GSK-3"/>
</dbReference>
<keyword evidence="3 11" id="KW-0723">Serine/threonine-protein kinase</keyword>
<dbReference type="InterPro" id="IPR000719">
    <property type="entry name" value="Prot_kinase_dom"/>
</dbReference>
<evidence type="ECO:0000256" key="8">
    <source>
        <dbReference type="ARBA" id="ARBA00047899"/>
    </source>
</evidence>
<dbReference type="PANTHER" id="PTHR24057:SF79">
    <property type="entry name" value="NON-SPECIFIC SERINE_THREONINE PROTEIN KINASE"/>
    <property type="match status" value="1"/>
</dbReference>
<dbReference type="PANTHER" id="PTHR24057">
    <property type="entry name" value="GLYCOGEN SYNTHASE KINASE-3 ALPHA"/>
    <property type="match status" value="1"/>
</dbReference>
<dbReference type="CDD" id="cd14137">
    <property type="entry name" value="STKc_GSK3"/>
    <property type="match status" value="1"/>
</dbReference>
<dbReference type="GO" id="GO:0030154">
    <property type="term" value="P:cell differentiation"/>
    <property type="evidence" value="ECO:0007669"/>
    <property type="project" value="TreeGrafter"/>
</dbReference>
<dbReference type="PROSITE" id="PS50011">
    <property type="entry name" value="PROTEIN_KINASE_DOM"/>
    <property type="match status" value="1"/>
</dbReference>
<dbReference type="Pfam" id="PF00069">
    <property type="entry name" value="Pkinase"/>
    <property type="match status" value="1"/>
</dbReference>
<dbReference type="FunFam" id="1.10.510.10:FF:000624">
    <property type="entry name" value="Mitogen-activated protein kinase"/>
    <property type="match status" value="1"/>
</dbReference>
<evidence type="ECO:0000256" key="6">
    <source>
        <dbReference type="ARBA" id="ARBA00022777"/>
    </source>
</evidence>
<evidence type="ECO:0000313" key="14">
    <source>
        <dbReference type="EMBL" id="KAB5569555.1"/>
    </source>
</evidence>
<dbReference type="GO" id="GO:0004674">
    <property type="term" value="F:protein serine/threonine kinase activity"/>
    <property type="evidence" value="ECO:0007669"/>
    <property type="project" value="UniProtKB-KW"/>
</dbReference>
<dbReference type="Gene3D" id="1.10.510.10">
    <property type="entry name" value="Transferase(Phosphotransferase) domain 1"/>
    <property type="match status" value="1"/>
</dbReference>
<dbReference type="InterPro" id="IPR011009">
    <property type="entry name" value="Kinase-like_dom_sf"/>
</dbReference>
<dbReference type="SMART" id="SM00220">
    <property type="entry name" value="S_TKc"/>
    <property type="match status" value="1"/>
</dbReference>
<keyword evidence="6" id="KW-0418">Kinase</keyword>
<gene>
    <name evidence="14" type="ORF">DKX38_003348</name>
</gene>
<dbReference type="GO" id="GO:0005634">
    <property type="term" value="C:nucleus"/>
    <property type="evidence" value="ECO:0007669"/>
    <property type="project" value="TreeGrafter"/>
</dbReference>
<comment type="similarity">
    <text evidence="1">Belongs to the protein kinase superfamily. CMGC Ser/Thr protein kinase family. GSK-3 subfamily.</text>
</comment>
<dbReference type="InterPro" id="IPR008271">
    <property type="entry name" value="Ser/Thr_kinase_AS"/>
</dbReference>
<dbReference type="GO" id="GO:0007165">
    <property type="term" value="P:signal transduction"/>
    <property type="evidence" value="ECO:0007669"/>
    <property type="project" value="TreeGrafter"/>
</dbReference>
<comment type="catalytic activity">
    <reaction evidence="8">
        <text>L-threonyl-[protein] + ATP = O-phospho-L-threonyl-[protein] + ADP + H(+)</text>
        <dbReference type="Rhea" id="RHEA:46608"/>
        <dbReference type="Rhea" id="RHEA-COMP:11060"/>
        <dbReference type="Rhea" id="RHEA-COMP:11605"/>
        <dbReference type="ChEBI" id="CHEBI:15378"/>
        <dbReference type="ChEBI" id="CHEBI:30013"/>
        <dbReference type="ChEBI" id="CHEBI:30616"/>
        <dbReference type="ChEBI" id="CHEBI:61977"/>
        <dbReference type="ChEBI" id="CHEBI:456216"/>
        <dbReference type="EC" id="2.7.11.1"/>
    </reaction>
</comment>
<dbReference type="AlphaFoldDB" id="A0A5N5NPN9"/>
<evidence type="ECO:0000256" key="10">
    <source>
        <dbReference type="PROSITE-ProRule" id="PRU10141"/>
    </source>
</evidence>
<comment type="catalytic activity">
    <reaction evidence="9">
        <text>L-seryl-[protein] + ATP = O-phospho-L-seryl-[protein] + ADP + H(+)</text>
        <dbReference type="Rhea" id="RHEA:17989"/>
        <dbReference type="Rhea" id="RHEA-COMP:9863"/>
        <dbReference type="Rhea" id="RHEA-COMP:11604"/>
        <dbReference type="ChEBI" id="CHEBI:15378"/>
        <dbReference type="ChEBI" id="CHEBI:29999"/>
        <dbReference type="ChEBI" id="CHEBI:30616"/>
        <dbReference type="ChEBI" id="CHEBI:83421"/>
        <dbReference type="ChEBI" id="CHEBI:456216"/>
        <dbReference type="EC" id="2.7.11.1"/>
    </reaction>
</comment>
<protein>
    <recommendedName>
        <fullName evidence="2">non-specific serine/threonine protein kinase</fullName>
        <ecNumber evidence="2">2.7.11.1</ecNumber>
    </recommendedName>
</protein>
<feature type="region of interest" description="Disordered" evidence="12">
    <location>
        <begin position="1"/>
        <end position="29"/>
    </location>
</feature>
<comment type="caution">
    <text evidence="14">The sequence shown here is derived from an EMBL/GenBank/DDBJ whole genome shotgun (WGS) entry which is preliminary data.</text>
</comment>
<name>A0A5N5NPN9_9ROSI</name>
<keyword evidence="4" id="KW-0808">Transferase</keyword>
<organism evidence="14 15">
    <name type="scientific">Salix brachista</name>
    <dbReference type="NCBI Taxonomy" id="2182728"/>
    <lineage>
        <taxon>Eukaryota</taxon>
        <taxon>Viridiplantae</taxon>
        <taxon>Streptophyta</taxon>
        <taxon>Embryophyta</taxon>
        <taxon>Tracheophyta</taxon>
        <taxon>Spermatophyta</taxon>
        <taxon>Magnoliopsida</taxon>
        <taxon>eudicotyledons</taxon>
        <taxon>Gunneridae</taxon>
        <taxon>Pentapetalae</taxon>
        <taxon>rosids</taxon>
        <taxon>fabids</taxon>
        <taxon>Malpighiales</taxon>
        <taxon>Salicaceae</taxon>
        <taxon>Saliceae</taxon>
        <taxon>Salix</taxon>
    </lineage>
</organism>
<dbReference type="GO" id="GO:0005737">
    <property type="term" value="C:cytoplasm"/>
    <property type="evidence" value="ECO:0007669"/>
    <property type="project" value="TreeGrafter"/>
</dbReference>
<feature type="binding site" evidence="10">
    <location>
        <position position="103"/>
    </location>
    <ligand>
        <name>ATP</name>
        <dbReference type="ChEBI" id="CHEBI:30616"/>
    </ligand>
</feature>
<sequence length="392" mass="44497">MASVSVIPASGLRDTSGNTTGVDKLPGEMNDMKISDDKEMEAAMVDGNGTETGHIIVTTIGGKNGQPKQTISYMAERVVGHGSFGLVFQAKCLETGETVAIKKVLQDKRYKNRELQTMRLLDHPNVVSLKHCFFSTTEKDELYLNLVLEYVPETIHRVIKHYYKMNQRMPLIYVKLYFYQICRALAYIHNSIGVCHRDIKPQNLLVNPHTHQVKLCDFGSAKVLVKGEPNISYICSRYYRAPELIFGATEYTTAIDIWSAGCVLAELLLGQVLGTPTREEIKCMNPNYTEFKFPQIKAHPWHKIFHKRMPPEAVDLVSRLLQYSPNLRSTALEALIHPFFDELRDPTTRLPNGRFLPPLFNFKPHELKGVPVEMLVKLIPEHARKQCAFLGL</sequence>
<dbReference type="GO" id="GO:0005524">
    <property type="term" value="F:ATP binding"/>
    <property type="evidence" value="ECO:0007669"/>
    <property type="project" value="UniProtKB-UniRule"/>
</dbReference>
<dbReference type="FunFam" id="3.30.200.20:FF:000009">
    <property type="entry name" value="Glycogen synthase kinase-3 beta"/>
    <property type="match status" value="1"/>
</dbReference>
<keyword evidence="15" id="KW-1185">Reference proteome</keyword>
<accession>A0A5N5NPN9</accession>
<dbReference type="InterPro" id="IPR017441">
    <property type="entry name" value="Protein_kinase_ATP_BS"/>
</dbReference>
<dbReference type="Gene3D" id="3.30.200.20">
    <property type="entry name" value="Phosphorylase Kinase, domain 1"/>
    <property type="match status" value="1"/>
</dbReference>
<evidence type="ECO:0000256" key="3">
    <source>
        <dbReference type="ARBA" id="ARBA00022527"/>
    </source>
</evidence>
<dbReference type="PROSITE" id="PS00108">
    <property type="entry name" value="PROTEIN_KINASE_ST"/>
    <property type="match status" value="1"/>
</dbReference>
<evidence type="ECO:0000256" key="12">
    <source>
        <dbReference type="SAM" id="MobiDB-lite"/>
    </source>
</evidence>
<dbReference type="InterPro" id="IPR039192">
    <property type="entry name" value="STKc_GSK3"/>
</dbReference>
<evidence type="ECO:0000256" key="1">
    <source>
        <dbReference type="ARBA" id="ARBA00005527"/>
    </source>
</evidence>
<dbReference type="PROSITE" id="PS00107">
    <property type="entry name" value="PROTEIN_KINASE_ATP"/>
    <property type="match status" value="1"/>
</dbReference>
<feature type="domain" description="Protein kinase" evidence="13">
    <location>
        <begin position="73"/>
        <end position="340"/>
    </location>
</feature>
<keyword evidence="7 10" id="KW-0067">ATP-binding</keyword>
<dbReference type="SUPFAM" id="SSF56112">
    <property type="entry name" value="Protein kinase-like (PK-like)"/>
    <property type="match status" value="1"/>
</dbReference>
<dbReference type="Proteomes" id="UP000326939">
    <property type="component" value="Chromosome 2"/>
</dbReference>
<dbReference type="EMBL" id="VDCV01000002">
    <property type="protein sequence ID" value="KAB5569555.1"/>
    <property type="molecule type" value="Genomic_DNA"/>
</dbReference>
<reference evidence="15" key="1">
    <citation type="journal article" date="2019" name="Gigascience">
        <title>De novo genome assembly of the endangered Acer yangbiense, a plant species with extremely small populations endemic to Yunnan Province, China.</title>
        <authorList>
            <person name="Yang J."/>
            <person name="Wariss H.M."/>
            <person name="Tao L."/>
            <person name="Zhang R."/>
            <person name="Yun Q."/>
            <person name="Hollingsworth P."/>
            <person name="Dao Z."/>
            <person name="Luo G."/>
            <person name="Guo H."/>
            <person name="Ma Y."/>
            <person name="Sun W."/>
        </authorList>
    </citation>
    <scope>NUCLEOTIDE SEQUENCE [LARGE SCALE GENOMIC DNA]</scope>
    <source>
        <strain evidence="15">cv. br00</strain>
    </source>
</reference>